<protein>
    <recommendedName>
        <fullName evidence="3">HNH endonuclease</fullName>
    </recommendedName>
</protein>
<gene>
    <name evidence="1" type="ORF">JCR31_04230</name>
</gene>
<dbReference type="Proteomes" id="UP000613452">
    <property type="component" value="Unassembled WGS sequence"/>
</dbReference>
<sequence>MAVDWRTKRQVNKFVEALSISPVKRFYPTSVAKYDETLSMECIFDHLVSLCASGELELLWEVRCPGYESPMCFRKVSLVKDYRDVIGSEMTCDICGDSFTVEKEHVFPVFKINDDYREVMREEFQKKKSEEKSYAREKREQVREIVSIVSSDKGELSLGNLPPRVEFNIQQLVLCKDVGKLSNEGRSINRSFNGTSFGEKSNINIQADSNTNTINIGELLPKEKDIFADLRQEIEEMVKDEMDREQAMEFANQLEDAVQQNDADKSNKYIKWLERFLQNSSALVTIATAIQPLIS</sequence>
<accession>A0ABD4LAY3</accession>
<dbReference type="AlphaFoldDB" id="A0ABD4LAY3"/>
<dbReference type="EMBL" id="JAEFBZ010000001">
    <property type="protein sequence ID" value="MBK1607110.1"/>
    <property type="molecule type" value="Genomic_DNA"/>
</dbReference>
<organism evidence="1 2">
    <name type="scientific">Bacillus cereus</name>
    <dbReference type="NCBI Taxonomy" id="1396"/>
    <lineage>
        <taxon>Bacteria</taxon>
        <taxon>Bacillati</taxon>
        <taxon>Bacillota</taxon>
        <taxon>Bacilli</taxon>
        <taxon>Bacillales</taxon>
        <taxon>Bacillaceae</taxon>
        <taxon>Bacillus</taxon>
        <taxon>Bacillus cereus group</taxon>
    </lineage>
</organism>
<reference evidence="1 2" key="1">
    <citation type="submission" date="2020-12" db="EMBL/GenBank/DDBJ databases">
        <title>Genome assembly for a thermostable protease producing Bacillus cereus MAKP1 strain isolated from chicken gut.</title>
        <authorList>
            <person name="Malaviya A."/>
        </authorList>
    </citation>
    <scope>NUCLEOTIDE SEQUENCE [LARGE SCALE GENOMIC DNA]</scope>
    <source>
        <strain evidence="1 2">MAKP1</strain>
    </source>
</reference>
<dbReference type="RefSeq" id="WP_200152070.1">
    <property type="nucleotide sequence ID" value="NZ_AP022934.1"/>
</dbReference>
<comment type="caution">
    <text evidence="1">The sequence shown here is derived from an EMBL/GenBank/DDBJ whole genome shotgun (WGS) entry which is preliminary data.</text>
</comment>
<evidence type="ECO:0000313" key="2">
    <source>
        <dbReference type="Proteomes" id="UP000613452"/>
    </source>
</evidence>
<evidence type="ECO:0008006" key="3">
    <source>
        <dbReference type="Google" id="ProtNLM"/>
    </source>
</evidence>
<evidence type="ECO:0000313" key="1">
    <source>
        <dbReference type="EMBL" id="MBK1607110.1"/>
    </source>
</evidence>
<proteinExistence type="predicted"/>
<name>A0ABD4LAY3_BACCE</name>